<dbReference type="Pfam" id="PF00293">
    <property type="entry name" value="NUDIX"/>
    <property type="match status" value="1"/>
</dbReference>
<dbReference type="PROSITE" id="PS00893">
    <property type="entry name" value="NUDIX_BOX"/>
    <property type="match status" value="1"/>
</dbReference>
<dbReference type="PANTHER" id="PTHR10885">
    <property type="entry name" value="ISOPENTENYL-DIPHOSPHATE DELTA-ISOMERASE"/>
    <property type="match status" value="1"/>
</dbReference>
<reference evidence="7 8" key="1">
    <citation type="submission" date="2024-09" db="EMBL/GenBank/DDBJ databases">
        <title>The Natural Products Discovery Center: Release of the First 8490 Sequenced Strains for Exploring Actinobacteria Biosynthetic Diversity.</title>
        <authorList>
            <person name="Kalkreuter E."/>
            <person name="Kautsar S.A."/>
            <person name="Yang D."/>
            <person name="Bader C.D."/>
            <person name="Teijaro C.N."/>
            <person name="Fluegel L."/>
            <person name="Davis C.M."/>
            <person name="Simpson J.R."/>
            <person name="Lauterbach L."/>
            <person name="Steele A.D."/>
            <person name="Gui C."/>
            <person name="Meng S."/>
            <person name="Li G."/>
            <person name="Viehrig K."/>
            <person name="Ye F."/>
            <person name="Su P."/>
            <person name="Kiefer A.F."/>
            <person name="Nichols A."/>
            <person name="Cepeda A.J."/>
            <person name="Yan W."/>
            <person name="Fan B."/>
            <person name="Jiang Y."/>
            <person name="Adhikari A."/>
            <person name="Zheng C.-J."/>
            <person name="Schuster L."/>
            <person name="Cowan T.M."/>
            <person name="Smanski M.J."/>
            <person name="Chevrette M.G."/>
            <person name="De Carvalho L.P.S."/>
            <person name="Shen B."/>
        </authorList>
    </citation>
    <scope>NUCLEOTIDE SEQUENCE [LARGE SCALE GENOMIC DNA]</scope>
    <source>
        <strain evidence="7 8">NPDC060353</strain>
    </source>
</reference>
<dbReference type="Gene3D" id="3.90.79.10">
    <property type="entry name" value="Nucleoside Triphosphate Pyrophosphohydrolase"/>
    <property type="match status" value="1"/>
</dbReference>
<dbReference type="EMBL" id="JBHXCV010000006">
    <property type="protein sequence ID" value="MFD6794034.1"/>
    <property type="molecule type" value="Genomic_DNA"/>
</dbReference>
<name>A0ABW6G497_9PSEU</name>
<keyword evidence="8" id="KW-1185">Reference proteome</keyword>
<comment type="caution">
    <text evidence="7">The sequence shown here is derived from an EMBL/GenBank/DDBJ whole genome shotgun (WGS) entry which is preliminary data.</text>
</comment>
<sequence>MPPPYGASCHDHLMGGDERVAIYDAQARAVGATTRADVRSRGLWHAAAVVLVRSGDGQSVYLHRRTATKDVYPSALDCWAGGVVAAGESPDECAARELAEELGIGGVTPRPLFTWTFTAGSVRCHNFTYEVRWDGPVVHQPEEVADGWWIPLPLLRRRLADDDGTFVPDGRLGALEWFRRYG</sequence>
<keyword evidence="5" id="KW-0460">Magnesium</keyword>
<dbReference type="Proteomes" id="UP001598673">
    <property type="component" value="Unassembled WGS sequence"/>
</dbReference>
<evidence type="ECO:0000259" key="6">
    <source>
        <dbReference type="PROSITE" id="PS51462"/>
    </source>
</evidence>
<dbReference type="InterPro" id="IPR000086">
    <property type="entry name" value="NUDIX_hydrolase_dom"/>
</dbReference>
<evidence type="ECO:0000256" key="1">
    <source>
        <dbReference type="ARBA" id="ARBA00001946"/>
    </source>
</evidence>
<evidence type="ECO:0000313" key="7">
    <source>
        <dbReference type="EMBL" id="MFD6794034.1"/>
    </source>
</evidence>
<evidence type="ECO:0000256" key="3">
    <source>
        <dbReference type="ARBA" id="ARBA00022723"/>
    </source>
</evidence>
<gene>
    <name evidence="7" type="ORF">ACFWGY_11905</name>
</gene>
<dbReference type="PROSITE" id="PS51462">
    <property type="entry name" value="NUDIX"/>
    <property type="match status" value="1"/>
</dbReference>
<dbReference type="InterPro" id="IPR015797">
    <property type="entry name" value="NUDIX_hydrolase-like_dom_sf"/>
</dbReference>
<dbReference type="SUPFAM" id="SSF55811">
    <property type="entry name" value="Nudix"/>
    <property type="match status" value="1"/>
</dbReference>
<accession>A0ABW6G497</accession>
<evidence type="ECO:0000256" key="4">
    <source>
        <dbReference type="ARBA" id="ARBA00022801"/>
    </source>
</evidence>
<dbReference type="PANTHER" id="PTHR10885:SF0">
    <property type="entry name" value="ISOPENTENYL-DIPHOSPHATE DELTA-ISOMERASE"/>
    <property type="match status" value="1"/>
</dbReference>
<dbReference type="PIRSF" id="PIRSF017340">
    <property type="entry name" value="Nudix_hydro"/>
    <property type="match status" value="1"/>
</dbReference>
<evidence type="ECO:0000256" key="2">
    <source>
        <dbReference type="ARBA" id="ARBA00005582"/>
    </source>
</evidence>
<organism evidence="7 8">
    <name type="scientific">Prauserella salsuginis</name>
    <dbReference type="NCBI Taxonomy" id="387889"/>
    <lineage>
        <taxon>Bacteria</taxon>
        <taxon>Bacillati</taxon>
        <taxon>Actinomycetota</taxon>
        <taxon>Actinomycetes</taxon>
        <taxon>Pseudonocardiales</taxon>
        <taxon>Pseudonocardiaceae</taxon>
        <taxon>Prauserella</taxon>
        <taxon>Prauserella salsuginis group</taxon>
    </lineage>
</organism>
<keyword evidence="3" id="KW-0479">Metal-binding</keyword>
<comment type="similarity">
    <text evidence="2">Belongs to the Nudix hydrolase family.</text>
</comment>
<protein>
    <submittedName>
        <fullName evidence="7">NUDIX domain-containing protein</fullName>
    </submittedName>
</protein>
<evidence type="ECO:0000256" key="5">
    <source>
        <dbReference type="ARBA" id="ARBA00022842"/>
    </source>
</evidence>
<keyword evidence="4" id="KW-0378">Hydrolase</keyword>
<evidence type="ECO:0000313" key="8">
    <source>
        <dbReference type="Proteomes" id="UP001598673"/>
    </source>
</evidence>
<proteinExistence type="inferred from homology"/>
<comment type="cofactor">
    <cofactor evidence="1">
        <name>Mg(2+)</name>
        <dbReference type="ChEBI" id="CHEBI:18420"/>
    </cofactor>
</comment>
<dbReference type="InterPro" id="IPR024195">
    <property type="entry name" value="NUDIX_hydrolase_YfcD_pred"/>
</dbReference>
<feature type="domain" description="Nudix hydrolase" evidence="6">
    <location>
        <begin position="43"/>
        <end position="172"/>
    </location>
</feature>
<dbReference type="RefSeq" id="WP_258935791.1">
    <property type="nucleotide sequence ID" value="NZ_JANBBF010000008.1"/>
</dbReference>
<dbReference type="InterPro" id="IPR020084">
    <property type="entry name" value="NUDIX_hydrolase_CS"/>
</dbReference>